<feature type="domain" description="MPN" evidence="8">
    <location>
        <begin position="93"/>
        <end position="215"/>
    </location>
</feature>
<evidence type="ECO:0000256" key="3">
    <source>
        <dbReference type="ARBA" id="ARBA00022723"/>
    </source>
</evidence>
<dbReference type="NCBIfam" id="TIGR00608">
    <property type="entry name" value="radc"/>
    <property type="match status" value="1"/>
</dbReference>
<keyword evidence="3" id="KW-0479">Metal-binding</keyword>
<evidence type="ECO:0000256" key="4">
    <source>
        <dbReference type="ARBA" id="ARBA00022801"/>
    </source>
</evidence>
<dbReference type="InterPro" id="IPR001405">
    <property type="entry name" value="UPF0758"/>
</dbReference>
<keyword evidence="6" id="KW-0482">Metalloprotease</keyword>
<dbReference type="SUPFAM" id="SSF102712">
    <property type="entry name" value="JAB1/MPN domain"/>
    <property type="match status" value="1"/>
</dbReference>
<dbReference type="Pfam" id="PF04002">
    <property type="entry name" value="RadC"/>
    <property type="match status" value="1"/>
</dbReference>
<evidence type="ECO:0000256" key="5">
    <source>
        <dbReference type="ARBA" id="ARBA00022833"/>
    </source>
</evidence>
<keyword evidence="2" id="KW-0645">Protease</keyword>
<dbReference type="NCBIfam" id="NF000642">
    <property type="entry name" value="PRK00024.1"/>
    <property type="match status" value="1"/>
</dbReference>
<dbReference type="Proteomes" id="UP001597199">
    <property type="component" value="Unassembled WGS sequence"/>
</dbReference>
<dbReference type="Pfam" id="PF20582">
    <property type="entry name" value="UPF0758_N"/>
    <property type="match status" value="1"/>
</dbReference>
<sequence>MQPRELMLAHGAQVLSDVQLLEVLIGAGGRGHSKTVIAEALLGTFPRLKDMGSASLEELMAISGIGLSKASLLAASIELGQRVQQRQSLRFGQILGAEALGQEMMARLAGAKEEYLLVIFLDVKNAIIQELELSHGGVDKSVADPRVVFRLALRMNASKLILVHNHPSGDSHPSAMDIDLTQRFAAAGALIGIAVVDHLIVGAQNFYSFSMEHQL</sequence>
<dbReference type="PANTHER" id="PTHR30471:SF3">
    <property type="entry name" value="UPF0758 PROTEIN YEES-RELATED"/>
    <property type="match status" value="1"/>
</dbReference>
<dbReference type="InterPro" id="IPR046778">
    <property type="entry name" value="UPF0758_N"/>
</dbReference>
<accession>A0ABW4BHA0</accession>
<dbReference type="PROSITE" id="PS01302">
    <property type="entry name" value="UPF0758"/>
    <property type="match status" value="1"/>
</dbReference>
<evidence type="ECO:0000313" key="9">
    <source>
        <dbReference type="EMBL" id="MFD1399431.1"/>
    </source>
</evidence>
<keyword evidence="5" id="KW-0862">Zinc</keyword>
<dbReference type="InterPro" id="IPR020891">
    <property type="entry name" value="UPF0758_CS"/>
</dbReference>
<name>A0ABW4BHA0_9LACO</name>
<keyword evidence="4" id="KW-0378">Hydrolase</keyword>
<keyword evidence="10" id="KW-1185">Reference proteome</keyword>
<dbReference type="InterPro" id="IPR010994">
    <property type="entry name" value="RuvA_2-like"/>
</dbReference>
<dbReference type="CDD" id="cd08071">
    <property type="entry name" value="MPN_DUF2466"/>
    <property type="match status" value="1"/>
</dbReference>
<dbReference type="InterPro" id="IPR037518">
    <property type="entry name" value="MPN"/>
</dbReference>
<dbReference type="SUPFAM" id="SSF47781">
    <property type="entry name" value="RuvA domain 2-like"/>
    <property type="match status" value="1"/>
</dbReference>
<evidence type="ECO:0000256" key="2">
    <source>
        <dbReference type="ARBA" id="ARBA00022670"/>
    </source>
</evidence>
<proteinExistence type="inferred from homology"/>
<organism evidence="9 10">
    <name type="scientific">Lacticaseibacillus suilingensis</name>
    <dbReference type="NCBI Taxonomy" id="2799577"/>
    <lineage>
        <taxon>Bacteria</taxon>
        <taxon>Bacillati</taxon>
        <taxon>Bacillota</taxon>
        <taxon>Bacilli</taxon>
        <taxon>Lactobacillales</taxon>
        <taxon>Lactobacillaceae</taxon>
        <taxon>Lacticaseibacillus</taxon>
    </lineage>
</organism>
<gene>
    <name evidence="9" type="primary">radC</name>
    <name evidence="9" type="ORF">ACFQ41_08915</name>
</gene>
<evidence type="ECO:0000256" key="1">
    <source>
        <dbReference type="ARBA" id="ARBA00010243"/>
    </source>
</evidence>
<dbReference type="Gene3D" id="3.40.140.10">
    <property type="entry name" value="Cytidine Deaminase, domain 2"/>
    <property type="match status" value="1"/>
</dbReference>
<dbReference type="InterPro" id="IPR025657">
    <property type="entry name" value="RadC_JAB"/>
</dbReference>
<protein>
    <submittedName>
        <fullName evidence="9">DNA repair protein RadC</fullName>
    </submittedName>
</protein>
<comment type="caution">
    <text evidence="9">The sequence shown here is derived from an EMBL/GenBank/DDBJ whole genome shotgun (WGS) entry which is preliminary data.</text>
</comment>
<dbReference type="PANTHER" id="PTHR30471">
    <property type="entry name" value="DNA REPAIR PROTEIN RADC"/>
    <property type="match status" value="1"/>
</dbReference>
<evidence type="ECO:0000256" key="6">
    <source>
        <dbReference type="ARBA" id="ARBA00023049"/>
    </source>
</evidence>
<dbReference type="EMBL" id="JBHTOA010000032">
    <property type="protein sequence ID" value="MFD1399431.1"/>
    <property type="molecule type" value="Genomic_DNA"/>
</dbReference>
<dbReference type="PROSITE" id="PS50249">
    <property type="entry name" value="MPN"/>
    <property type="match status" value="1"/>
</dbReference>
<comment type="similarity">
    <text evidence="1 7">Belongs to the UPF0758 family.</text>
</comment>
<reference evidence="10" key="1">
    <citation type="journal article" date="2019" name="Int. J. Syst. Evol. Microbiol.">
        <title>The Global Catalogue of Microorganisms (GCM) 10K type strain sequencing project: providing services to taxonomists for standard genome sequencing and annotation.</title>
        <authorList>
            <consortium name="The Broad Institute Genomics Platform"/>
            <consortium name="The Broad Institute Genome Sequencing Center for Infectious Disease"/>
            <person name="Wu L."/>
            <person name="Ma J."/>
        </authorList>
    </citation>
    <scope>NUCLEOTIDE SEQUENCE [LARGE SCALE GENOMIC DNA]</scope>
    <source>
        <strain evidence="10">CCM 9110</strain>
    </source>
</reference>
<evidence type="ECO:0000256" key="7">
    <source>
        <dbReference type="RuleBase" id="RU003797"/>
    </source>
</evidence>
<evidence type="ECO:0000313" key="10">
    <source>
        <dbReference type="Proteomes" id="UP001597199"/>
    </source>
</evidence>
<dbReference type="RefSeq" id="WP_204119192.1">
    <property type="nucleotide sequence ID" value="NZ_BOLV01000012.1"/>
</dbReference>
<evidence type="ECO:0000259" key="8">
    <source>
        <dbReference type="PROSITE" id="PS50249"/>
    </source>
</evidence>